<keyword evidence="3" id="KW-1185">Reference proteome</keyword>
<keyword evidence="1" id="KW-0472">Membrane</keyword>
<protein>
    <submittedName>
        <fullName evidence="2">Uncharacterized protein</fullName>
    </submittedName>
</protein>
<evidence type="ECO:0000313" key="2">
    <source>
        <dbReference type="EMBL" id="KAL2636140.1"/>
    </source>
</evidence>
<feature type="transmembrane region" description="Helical" evidence="1">
    <location>
        <begin position="33"/>
        <end position="52"/>
    </location>
</feature>
<proteinExistence type="predicted"/>
<sequence length="67" mass="7441">MASQGQLTTYAVEPRVSAKVSKYVITPYTCTKIALASFAVGVFVGFRLNKAIRRMAERMLKKVRDGD</sequence>
<reference evidence="2 3" key="1">
    <citation type="submission" date="2024-09" db="EMBL/GenBank/DDBJ databases">
        <title>Chromosome-scale assembly of Riccia fluitans.</title>
        <authorList>
            <person name="Paukszto L."/>
            <person name="Sawicki J."/>
            <person name="Karawczyk K."/>
            <person name="Piernik-Szablinska J."/>
            <person name="Szczecinska M."/>
            <person name="Mazdziarz M."/>
        </authorList>
    </citation>
    <scope>NUCLEOTIDE SEQUENCE [LARGE SCALE GENOMIC DNA]</scope>
    <source>
        <strain evidence="2">Rf_01</strain>
        <tissue evidence="2">Aerial parts of the thallus</tissue>
    </source>
</reference>
<gene>
    <name evidence="2" type="ORF">R1flu_007619</name>
</gene>
<name>A0ABD1YZD0_9MARC</name>
<evidence type="ECO:0000256" key="1">
    <source>
        <dbReference type="SAM" id="Phobius"/>
    </source>
</evidence>
<comment type="caution">
    <text evidence="2">The sequence shown here is derived from an EMBL/GenBank/DDBJ whole genome shotgun (WGS) entry which is preliminary data.</text>
</comment>
<dbReference type="Proteomes" id="UP001605036">
    <property type="component" value="Unassembled WGS sequence"/>
</dbReference>
<dbReference type="AlphaFoldDB" id="A0ABD1YZD0"/>
<keyword evidence="1" id="KW-0812">Transmembrane</keyword>
<dbReference type="EMBL" id="JBHFFA010000003">
    <property type="protein sequence ID" value="KAL2636140.1"/>
    <property type="molecule type" value="Genomic_DNA"/>
</dbReference>
<accession>A0ABD1YZD0</accession>
<keyword evidence="1" id="KW-1133">Transmembrane helix</keyword>
<evidence type="ECO:0000313" key="3">
    <source>
        <dbReference type="Proteomes" id="UP001605036"/>
    </source>
</evidence>
<organism evidence="2 3">
    <name type="scientific">Riccia fluitans</name>
    <dbReference type="NCBI Taxonomy" id="41844"/>
    <lineage>
        <taxon>Eukaryota</taxon>
        <taxon>Viridiplantae</taxon>
        <taxon>Streptophyta</taxon>
        <taxon>Embryophyta</taxon>
        <taxon>Marchantiophyta</taxon>
        <taxon>Marchantiopsida</taxon>
        <taxon>Marchantiidae</taxon>
        <taxon>Marchantiales</taxon>
        <taxon>Ricciaceae</taxon>
        <taxon>Riccia</taxon>
    </lineage>
</organism>